<reference evidence="1 2" key="1">
    <citation type="submission" date="2023-06" db="EMBL/GenBank/DDBJ databases">
        <title>Draft genome sequence of Novosphingobium sp. strain IK01.</title>
        <authorList>
            <person name="Hatamoto M."/>
            <person name="Ikarashi T."/>
            <person name="Yamaguchi T."/>
        </authorList>
    </citation>
    <scope>NUCLEOTIDE SEQUENCE [LARGE SCALE GENOMIC DNA]</scope>
    <source>
        <strain evidence="1 2">IK01</strain>
    </source>
</reference>
<dbReference type="Proteomes" id="UP001187221">
    <property type="component" value="Unassembled WGS sequence"/>
</dbReference>
<evidence type="ECO:0000313" key="2">
    <source>
        <dbReference type="Proteomes" id="UP001187221"/>
    </source>
</evidence>
<sequence>MAQLIDICNRALALIAAGQIADLAEGSIEAREAARFAPSLLAELADWADWPFARARVVLAQVANDRPAEWLFAYALPTAMARPIAVRAVEADAASLPLGGPFPFPVQDALPLAFLCEGGRLYTNVETAALVYVRGNLGAAELPPLVARAFELELAARLAIPVKKDASAAQSLSQAAELARQRAIAAEANKPSARPARFVSEAEMARAGVSFPGEWA</sequence>
<keyword evidence="2" id="KW-1185">Reference proteome</keyword>
<gene>
    <name evidence="1" type="ORF">NUTIK01_24560</name>
</gene>
<name>A0ABQ6PB74_9SPHN</name>
<comment type="caution">
    <text evidence="1">The sequence shown here is derived from an EMBL/GenBank/DDBJ whole genome shotgun (WGS) entry which is preliminary data.</text>
</comment>
<dbReference type="EMBL" id="BTFW01000001">
    <property type="protein sequence ID" value="GMM61679.1"/>
    <property type="molecule type" value="Genomic_DNA"/>
</dbReference>
<proteinExistence type="predicted"/>
<organism evidence="1 2">
    <name type="scientific">Novosphingobium pituita</name>
    <dbReference type="NCBI Taxonomy" id="3056842"/>
    <lineage>
        <taxon>Bacteria</taxon>
        <taxon>Pseudomonadati</taxon>
        <taxon>Pseudomonadota</taxon>
        <taxon>Alphaproteobacteria</taxon>
        <taxon>Sphingomonadales</taxon>
        <taxon>Sphingomonadaceae</taxon>
        <taxon>Novosphingobium</taxon>
    </lineage>
</organism>
<accession>A0ABQ6PB74</accession>
<evidence type="ECO:0000313" key="1">
    <source>
        <dbReference type="EMBL" id="GMM61679.1"/>
    </source>
</evidence>
<protein>
    <submittedName>
        <fullName evidence="1">Uncharacterized protein</fullName>
    </submittedName>
</protein>
<dbReference type="RefSeq" id="WP_317975340.1">
    <property type="nucleotide sequence ID" value="NZ_BTFW01000001.1"/>
</dbReference>